<name>A0ABD0STU5_LOXSC</name>
<evidence type="ECO:0000313" key="10">
    <source>
        <dbReference type="EMBL" id="KAL0829161.1"/>
    </source>
</evidence>
<keyword evidence="4" id="KW-0862">Zinc</keyword>
<dbReference type="PANTHER" id="PTHR13052:SF3">
    <property type="entry name" value="NUCLEAR FACTOR RELATED TO KAPPA-B-BINDING PROTEIN"/>
    <property type="match status" value="1"/>
</dbReference>
<gene>
    <name evidence="10" type="ORF">ABMA28_004008</name>
</gene>
<keyword evidence="3" id="KW-0863">Zinc-finger</keyword>
<feature type="compositionally biased region" description="Low complexity" evidence="8">
    <location>
        <begin position="1087"/>
        <end position="1100"/>
    </location>
</feature>
<evidence type="ECO:0000256" key="8">
    <source>
        <dbReference type="SAM" id="MobiDB-lite"/>
    </source>
</evidence>
<dbReference type="InterPro" id="IPR038106">
    <property type="entry name" value="NFRKB_winged_sf"/>
</dbReference>
<evidence type="ECO:0000256" key="5">
    <source>
        <dbReference type="ARBA" id="ARBA00023015"/>
    </source>
</evidence>
<sequence>MDDKMESDQSFSGESSSSSDTSSGSSDGDEELMEPVRILGQTLELPQELCEDYSVFKELFSMKTWEALDGHHKDELKKYLPKFTENEEEETEKTIKMLFNHEPFHFTSPLSNFYNNLRQGNYRPDIAKMRKFLMKARAKQQRHKVKSYYARLLPEVLISRERVLAAAKAAPPGPVPRLPLPPPKPSAKNNYKPLYLRAKQRYFEELAAIQGEVGGDESDDENYPEGPPELSTRRKKQVNIGQNVDGNVSGTLGGSETSHPASMECLKNILAAHRTRRQYRETHPELNTVGITLDDIKQRVALVNGAKKLMFGGQKTDSPIQKLKRGPKKDSGKGKTQEPKAAVKKSKEEPQESVENKPLLPNIKIKCEQEESDSESSSFVDPVTSPKHGKKLLDHTDIKQEVVDSKYPSIPHVNYNEAKLEHMIKQEPPDPTIAIQNAARLIQPVPIKLEDLDGIDMMALPVELADDSGEVIPVDTSGEPAEEHLVDPDESLTETTHANFLSLVRALFPARAAHRASKQQLHARCAAVMKSPIAPLNTWYSLSEDWCSELDSALDFLAGERGPHPDDFVPYLQFLPETQMYQWIGAGRDCDAILGRLCERWLRAVSPGPPTSEPPPPRYPTSWMMRAPTVAEVNEFRAQERRRFAAAAKPFTYVQHGYRAVVGPCARASVACGTQGSLLVADRPRHASFIALVRDAVARLPNGEGTRHDVLTLLKMSQWIGLCNDQALLGALSSALDRLHSAKRDPVVKYDQRTAVWTYLHRNRTEEDWVKTTGRGRGGKAAAASAAAAAAAAATAAASTETAAAAPAAPLPQQTQPRPQREAQHQAPHPAMELEVGSVEEVIENASDSDVDVDDTSSSVPHLSSAAQLLMQATQSTQKPPPTPKAKGKLVATPAKAKAAQAKPTTSKQGNLMTQSAKQANLLSQAAKQATLMSQAVKQANLLSQSVKQAQLAKQASQTKPTPPLQAIKQTNVAQTKQATVTQKAPQTQTPKPNTPKQANVVQTKPASVTKPPASPKSVQAKQTVVGQAKPAQQKSTAAQLSQASAQAVTQISKSLPSVVAPPLKSPLIKQRPLQRVETSQTASVSAPATPTHAVTPPTQPTPVVATLQTQNKLVQGTRSLLIRPPAVQTTVTAAVCTTPTTQAVPTSRRGVVRVLSPATPSAGKSLISPRALLQQGVTTVAATAAVKKRTTVASTTSVTTIAQAAAGTSVVSSTPTLATSSVSTRTVQLAGGRTVQLAANQTVHLPGGQAVQLSSGHTLQLSSLQLPTHSVRLPSGQTVQLASPQTMQAVRAVSTTTVKNPSPRTAASSPTVKTVQTSQAVPIPVSTVQLSGQTVQIAGQTVQLAGQSVQLTGHTVKLPSGQSVQVASQSVIPSQSVQLPSGQTVQLASGNVQTVQLGSNIQLPSGQSVQMPSGQSVQLGSQTVQLGGQTVQLAGGQTVQLPSGQTLQLSSGQTVQLSSGQTLQLASGQTVQLANQQTPKITQVVRSQSTGDKPAQPIVAKLLTNAQGQMISLEGVMGGRAVPQLQVAGVRPRAAVRVLSPARPLLLTAAKPLHNIILQQGDGNAIRVTSSSGATPSQTIVLSNLGAQAVTTTSTTTPLLKLQQVNPIQQVKLAQGIKIQQASSASSSTAATPTGVRSVLMDGQQLKLVGGRHVLARILRPAHPPP</sequence>
<feature type="compositionally biased region" description="Low complexity" evidence="8">
    <location>
        <begin position="892"/>
        <end position="906"/>
    </location>
</feature>
<keyword evidence="7" id="KW-0539">Nucleus</keyword>
<dbReference type="PROSITE" id="PS51916">
    <property type="entry name" value="DEUBAD"/>
    <property type="match status" value="1"/>
</dbReference>
<keyword evidence="6" id="KW-0804">Transcription</keyword>
<feature type="compositionally biased region" description="Low complexity" evidence="8">
    <location>
        <begin position="8"/>
        <end position="26"/>
    </location>
</feature>
<feature type="compositionally biased region" description="Low complexity" evidence="8">
    <location>
        <begin position="972"/>
        <end position="999"/>
    </location>
</feature>
<dbReference type="EMBL" id="JBEDNZ010000015">
    <property type="protein sequence ID" value="KAL0829161.1"/>
    <property type="molecule type" value="Genomic_DNA"/>
</dbReference>
<dbReference type="InterPro" id="IPR057748">
    <property type="entry name" value="NFRKB_WH_2"/>
</dbReference>
<dbReference type="InterPro" id="IPR025220">
    <property type="entry name" value="NFRKB_WH_1"/>
</dbReference>
<feature type="region of interest" description="Disordered" evidence="8">
    <location>
        <begin position="1"/>
        <end position="34"/>
    </location>
</feature>
<keyword evidence="2" id="KW-0479">Metal-binding</keyword>
<evidence type="ECO:0000256" key="2">
    <source>
        <dbReference type="ARBA" id="ARBA00022723"/>
    </source>
</evidence>
<dbReference type="InterPro" id="IPR044867">
    <property type="entry name" value="DEUBAD_dom"/>
</dbReference>
<dbReference type="GO" id="GO:0008270">
    <property type="term" value="F:zinc ion binding"/>
    <property type="evidence" value="ECO:0007669"/>
    <property type="project" value="UniProtKB-KW"/>
</dbReference>
<accession>A0ABD0STU5</accession>
<evidence type="ECO:0000259" key="9">
    <source>
        <dbReference type="PROSITE" id="PS51916"/>
    </source>
</evidence>
<dbReference type="CDD" id="cd21865">
    <property type="entry name" value="DEUBAD_NFRKB"/>
    <property type="match status" value="1"/>
</dbReference>
<dbReference type="Pfam" id="PF13919">
    <property type="entry name" value="ASXH"/>
    <property type="match status" value="1"/>
</dbReference>
<feature type="region of interest" description="Disordered" evidence="8">
    <location>
        <begin position="311"/>
        <end position="390"/>
    </location>
</feature>
<dbReference type="InterPro" id="IPR028020">
    <property type="entry name" value="ASX_DEUBAD_dom"/>
</dbReference>
<dbReference type="Proteomes" id="UP001549921">
    <property type="component" value="Unassembled WGS sequence"/>
</dbReference>
<evidence type="ECO:0000256" key="7">
    <source>
        <dbReference type="ARBA" id="ARBA00023242"/>
    </source>
</evidence>
<evidence type="ECO:0000256" key="3">
    <source>
        <dbReference type="ARBA" id="ARBA00022771"/>
    </source>
</evidence>
<dbReference type="Pfam" id="PF14465">
    <property type="entry name" value="WHD_1st_NFRKB"/>
    <property type="match status" value="1"/>
</dbReference>
<keyword evidence="5" id="KW-0805">Transcription regulation</keyword>
<feature type="region of interest" description="Disordered" evidence="8">
    <location>
        <begin position="1070"/>
        <end position="1100"/>
    </location>
</feature>
<feature type="domain" description="DEUBAD" evidence="9">
    <location>
        <begin position="46"/>
        <end position="162"/>
    </location>
</feature>
<comment type="caution">
    <text evidence="10">The sequence shown here is derived from an EMBL/GenBank/DDBJ whole genome shotgun (WGS) entry which is preliminary data.</text>
</comment>
<dbReference type="Pfam" id="PF25793">
    <property type="entry name" value="WHD_2nd_NFRKB"/>
    <property type="match status" value="1"/>
</dbReference>
<feature type="compositionally biased region" description="Polar residues" evidence="8">
    <location>
        <begin position="1017"/>
        <end position="1026"/>
    </location>
</feature>
<feature type="region of interest" description="Disordered" evidence="8">
    <location>
        <begin position="213"/>
        <end position="236"/>
    </location>
</feature>
<feature type="compositionally biased region" description="Basic and acidic residues" evidence="8">
    <location>
        <begin position="328"/>
        <end position="338"/>
    </location>
</feature>
<reference evidence="10 11" key="1">
    <citation type="submission" date="2024-06" db="EMBL/GenBank/DDBJ databases">
        <title>A chromosome-level genome assembly of beet webworm, Loxostege sticticalis.</title>
        <authorList>
            <person name="Zhang Y."/>
        </authorList>
    </citation>
    <scope>NUCLEOTIDE SEQUENCE [LARGE SCALE GENOMIC DNA]</scope>
    <source>
        <strain evidence="10">AQ028</strain>
        <tissue evidence="10">Male pupae</tissue>
    </source>
</reference>
<dbReference type="PANTHER" id="PTHR13052">
    <property type="entry name" value="NFRKB-RELATED"/>
    <property type="match status" value="1"/>
</dbReference>
<dbReference type="GO" id="GO:0005634">
    <property type="term" value="C:nucleus"/>
    <property type="evidence" value="ECO:0007669"/>
    <property type="project" value="UniProtKB-SubCell"/>
</dbReference>
<feature type="region of interest" description="Disordered" evidence="8">
    <location>
        <begin position="803"/>
        <end position="829"/>
    </location>
</feature>
<evidence type="ECO:0000256" key="1">
    <source>
        <dbReference type="ARBA" id="ARBA00004123"/>
    </source>
</evidence>
<feature type="region of interest" description="Disordered" evidence="8">
    <location>
        <begin position="873"/>
        <end position="912"/>
    </location>
</feature>
<evidence type="ECO:0000256" key="6">
    <source>
        <dbReference type="ARBA" id="ARBA00023163"/>
    </source>
</evidence>
<organism evidence="10 11">
    <name type="scientific">Loxostege sticticalis</name>
    <name type="common">Beet webworm moth</name>
    <dbReference type="NCBI Taxonomy" id="481309"/>
    <lineage>
        <taxon>Eukaryota</taxon>
        <taxon>Metazoa</taxon>
        <taxon>Ecdysozoa</taxon>
        <taxon>Arthropoda</taxon>
        <taxon>Hexapoda</taxon>
        <taxon>Insecta</taxon>
        <taxon>Pterygota</taxon>
        <taxon>Neoptera</taxon>
        <taxon>Endopterygota</taxon>
        <taxon>Lepidoptera</taxon>
        <taxon>Glossata</taxon>
        <taxon>Ditrysia</taxon>
        <taxon>Pyraloidea</taxon>
        <taxon>Crambidae</taxon>
        <taxon>Pyraustinae</taxon>
        <taxon>Loxostege</taxon>
    </lineage>
</organism>
<dbReference type="Gene3D" id="1.10.10.2430">
    <property type="entry name" value="NFRKB winged helix-like domain"/>
    <property type="match status" value="1"/>
</dbReference>
<feature type="region of interest" description="Disordered" evidence="8">
    <location>
        <begin position="972"/>
        <end position="1031"/>
    </location>
</feature>
<evidence type="ECO:0000256" key="4">
    <source>
        <dbReference type="ARBA" id="ARBA00022833"/>
    </source>
</evidence>
<protein>
    <recommendedName>
        <fullName evidence="9">DEUBAD domain-containing protein</fullName>
    </recommendedName>
</protein>
<evidence type="ECO:0000313" key="11">
    <source>
        <dbReference type="Proteomes" id="UP001549921"/>
    </source>
</evidence>
<feature type="compositionally biased region" description="Acidic residues" evidence="8">
    <location>
        <begin position="214"/>
        <end position="223"/>
    </location>
</feature>
<dbReference type="InterPro" id="IPR024867">
    <property type="entry name" value="NFRKB"/>
</dbReference>
<proteinExistence type="predicted"/>
<comment type="subcellular location">
    <subcellularLocation>
        <location evidence="1">Nucleus</location>
    </subcellularLocation>
</comment>